<evidence type="ECO:0000313" key="9">
    <source>
        <dbReference type="EMBL" id="SHE66633.1"/>
    </source>
</evidence>
<dbReference type="EMBL" id="FQUU01000003">
    <property type="protein sequence ID" value="SHE66633.1"/>
    <property type="molecule type" value="Genomic_DNA"/>
</dbReference>
<evidence type="ECO:0000256" key="8">
    <source>
        <dbReference type="SAM" id="Phobius"/>
    </source>
</evidence>
<evidence type="ECO:0000256" key="6">
    <source>
        <dbReference type="ARBA" id="ARBA00022989"/>
    </source>
</evidence>
<evidence type="ECO:0000256" key="1">
    <source>
        <dbReference type="ARBA" id="ARBA00004651"/>
    </source>
</evidence>
<dbReference type="AlphaFoldDB" id="A0A1M4VCI3"/>
<comment type="subcellular location">
    <subcellularLocation>
        <location evidence="1">Cell membrane</location>
        <topology evidence="1">Multi-pass membrane protein</topology>
    </subcellularLocation>
</comment>
<dbReference type="InterPro" id="IPR002549">
    <property type="entry name" value="AI-2E-like"/>
</dbReference>
<comment type="similarity">
    <text evidence="2">Belongs to the autoinducer-2 exporter (AI-2E) (TC 2.A.86) family.</text>
</comment>
<dbReference type="Pfam" id="PF01594">
    <property type="entry name" value="AI-2E_transport"/>
    <property type="match status" value="1"/>
</dbReference>
<feature type="transmembrane region" description="Helical" evidence="8">
    <location>
        <begin position="145"/>
        <end position="168"/>
    </location>
</feature>
<dbReference type="Proteomes" id="UP000184048">
    <property type="component" value="Unassembled WGS sequence"/>
</dbReference>
<evidence type="ECO:0000256" key="2">
    <source>
        <dbReference type="ARBA" id="ARBA00009773"/>
    </source>
</evidence>
<keyword evidence="10" id="KW-1185">Reference proteome</keyword>
<dbReference type="STRING" id="1121884.SAMN02745131_00811"/>
<accession>A0A1M4VCI3</accession>
<dbReference type="PANTHER" id="PTHR21716:SF53">
    <property type="entry name" value="PERMEASE PERM-RELATED"/>
    <property type="match status" value="1"/>
</dbReference>
<dbReference type="PANTHER" id="PTHR21716">
    <property type="entry name" value="TRANSMEMBRANE PROTEIN"/>
    <property type="match status" value="1"/>
</dbReference>
<reference evidence="9 10" key="1">
    <citation type="submission" date="2016-11" db="EMBL/GenBank/DDBJ databases">
        <authorList>
            <person name="Jaros S."/>
            <person name="Januszkiewicz K."/>
            <person name="Wedrychowicz H."/>
        </authorList>
    </citation>
    <scope>NUCLEOTIDE SEQUENCE [LARGE SCALE GENOMIC DNA]</scope>
    <source>
        <strain evidence="9 10">DSM 18119</strain>
    </source>
</reference>
<feature type="transmembrane region" description="Helical" evidence="8">
    <location>
        <begin position="269"/>
        <end position="287"/>
    </location>
</feature>
<dbReference type="RefSeq" id="WP_072833968.1">
    <property type="nucleotide sequence ID" value="NZ_FQUU01000003.1"/>
</dbReference>
<proteinExistence type="inferred from homology"/>
<keyword evidence="3" id="KW-0813">Transport</keyword>
<sequence length="393" mass="43585">MEQRQDFELYPFYVKASIVLVGLIAAVFILYVLSPVIVPLAFAVLITILLNRLYVQLEKRMPKVLAILATILIAILLLAGLFYFLSTQIAGFMQSLPLLKQKIFALLHDLQIWSKHKLGINVDKQVSSITTGFSEGGGQMITNTIGTLVASLGVIVLVPTYVFMMFYYKPLILDFIFQVFKEENSLRVAEILSETKSAVQSFMQGLMIETAIVCIMNSVALLIIGVPSAIVIGVIGGILNILPYIGGVVAIALPVLMVTITSEGYTEQLLVIGAYAIIQFIDNNILVPRIVSKKVQINALMSIIVVLLGGLLWGIPGMFLSIPFIGVLKIIFDRIEDMKPWGRLLGDEIPTEHTGLVWQKRWDRIFRRMQKKKEIEENLAAAEQSAGEDKTTS</sequence>
<dbReference type="GO" id="GO:0005886">
    <property type="term" value="C:plasma membrane"/>
    <property type="evidence" value="ECO:0007669"/>
    <property type="project" value="UniProtKB-SubCell"/>
</dbReference>
<feature type="transmembrane region" description="Helical" evidence="8">
    <location>
        <begin position="37"/>
        <end position="55"/>
    </location>
</feature>
<feature type="transmembrane region" description="Helical" evidence="8">
    <location>
        <begin position="241"/>
        <end position="262"/>
    </location>
</feature>
<keyword evidence="6 8" id="KW-1133">Transmembrane helix</keyword>
<evidence type="ECO:0000256" key="5">
    <source>
        <dbReference type="ARBA" id="ARBA00022692"/>
    </source>
</evidence>
<keyword evidence="5 8" id="KW-0812">Transmembrane</keyword>
<feature type="transmembrane region" description="Helical" evidence="8">
    <location>
        <begin position="211"/>
        <end position="235"/>
    </location>
</feature>
<keyword evidence="4" id="KW-1003">Cell membrane</keyword>
<organism evidence="9 10">
    <name type="scientific">Flavisolibacter ginsengisoli DSM 18119</name>
    <dbReference type="NCBI Taxonomy" id="1121884"/>
    <lineage>
        <taxon>Bacteria</taxon>
        <taxon>Pseudomonadati</taxon>
        <taxon>Bacteroidota</taxon>
        <taxon>Chitinophagia</taxon>
        <taxon>Chitinophagales</taxon>
        <taxon>Chitinophagaceae</taxon>
        <taxon>Flavisolibacter</taxon>
    </lineage>
</organism>
<protein>
    <submittedName>
        <fullName evidence="9">Predicted PurR-regulated permease PerM</fullName>
    </submittedName>
</protein>
<evidence type="ECO:0000256" key="7">
    <source>
        <dbReference type="ARBA" id="ARBA00023136"/>
    </source>
</evidence>
<feature type="transmembrane region" description="Helical" evidence="8">
    <location>
        <begin position="299"/>
        <end position="332"/>
    </location>
</feature>
<feature type="transmembrane region" description="Helical" evidence="8">
    <location>
        <begin position="64"/>
        <end position="85"/>
    </location>
</feature>
<evidence type="ECO:0000256" key="3">
    <source>
        <dbReference type="ARBA" id="ARBA00022448"/>
    </source>
</evidence>
<gene>
    <name evidence="9" type="ORF">SAMN02745131_00811</name>
</gene>
<dbReference type="OrthoDB" id="9793390at2"/>
<name>A0A1M4VCI3_9BACT</name>
<evidence type="ECO:0000313" key="10">
    <source>
        <dbReference type="Proteomes" id="UP000184048"/>
    </source>
</evidence>
<evidence type="ECO:0000256" key="4">
    <source>
        <dbReference type="ARBA" id="ARBA00022475"/>
    </source>
</evidence>
<dbReference type="GO" id="GO:0055085">
    <property type="term" value="P:transmembrane transport"/>
    <property type="evidence" value="ECO:0007669"/>
    <property type="project" value="TreeGrafter"/>
</dbReference>
<keyword evidence="7 8" id="KW-0472">Membrane</keyword>